<reference evidence="3 4" key="1">
    <citation type="journal article" date="2021" name="Sci. Rep.">
        <title>The genome of the diatom Chaetoceros tenuissimus carries an ancient integrated fragment of an extant virus.</title>
        <authorList>
            <person name="Hongo Y."/>
            <person name="Kimura K."/>
            <person name="Takaki Y."/>
            <person name="Yoshida Y."/>
            <person name="Baba S."/>
            <person name="Kobayashi G."/>
            <person name="Nagasaki K."/>
            <person name="Hano T."/>
            <person name="Tomaru Y."/>
        </authorList>
    </citation>
    <scope>NUCLEOTIDE SEQUENCE [LARGE SCALE GENOMIC DNA]</scope>
    <source>
        <strain evidence="3 4">NIES-3715</strain>
    </source>
</reference>
<dbReference type="InterPro" id="IPR012674">
    <property type="entry name" value="Calycin"/>
</dbReference>
<dbReference type="PANTHER" id="PTHR33970:SF2">
    <property type="entry name" value="OS01G0716400 PROTEIN"/>
    <property type="match status" value="1"/>
</dbReference>
<feature type="signal peptide" evidence="1">
    <location>
        <begin position="1"/>
        <end position="24"/>
    </location>
</feature>
<sequence>MPPKLKIGLCALMCFNFLLSITSAWVIVGPKQRSGVPTIESKLFSAVESEVTSSIDLSKVIGNAIFLVPHDADELQSRFGYYSPVGRAGLLEATHHLTQKALWFSDGKIQAKVMTLPEEERVFESIKDALIDTDVLIAFNMNRETELSFLSDIFTERKSSERKNICHYALECAKDFNPICASFDPESPSFSTALPWTNDASAKRMEEQMLSLFDRWTTDDFTVALMLFFNQYSGHEIDWVKYSIDATWEKGPLKNAEEFVSMVSNCGDCIAKCVADEQCKKCLDALTAIDTRDQVASYRTIVSYESELLKDFSFCILQKHNIFNCDAKIPQYPKVTPMKTFQGKPLTQQMARAILVGHLDDELALKESKRTDISWKVCGGANVSYDQFPSQNQIFYESVNKKDMWYDPVFRVETIDGRNVWAKRHYRVRDGPTVGTFYFSVLDNGVTSNEFWTLVDVADDLSYIIFHYSGAATAVGQQYIGGLLCTADGSLPPESERGAIYDKLRSCGIQPWELFVVDNDENSAGYIDAGPPPLDFYRRDILAKKKQQNTK</sequence>
<dbReference type="AlphaFoldDB" id="A0AAD3HD79"/>
<dbReference type="Gene3D" id="2.40.128.20">
    <property type="match status" value="1"/>
</dbReference>
<organism evidence="3 4">
    <name type="scientific">Chaetoceros tenuissimus</name>
    <dbReference type="NCBI Taxonomy" id="426638"/>
    <lineage>
        <taxon>Eukaryota</taxon>
        <taxon>Sar</taxon>
        <taxon>Stramenopiles</taxon>
        <taxon>Ochrophyta</taxon>
        <taxon>Bacillariophyta</taxon>
        <taxon>Coscinodiscophyceae</taxon>
        <taxon>Chaetocerotophycidae</taxon>
        <taxon>Chaetocerotales</taxon>
        <taxon>Chaetocerotaceae</taxon>
        <taxon>Chaetoceros</taxon>
    </lineage>
</organism>
<feature type="chain" id="PRO_5041944760" evidence="1">
    <location>
        <begin position="25"/>
        <end position="551"/>
    </location>
</feature>
<dbReference type="EMBL" id="BLLK01000062">
    <property type="protein sequence ID" value="GFH59285.1"/>
    <property type="molecule type" value="Genomic_DNA"/>
</dbReference>
<evidence type="ECO:0000313" key="3">
    <source>
        <dbReference type="EMBL" id="GFH59285.1"/>
    </source>
</evidence>
<name>A0AAD3HD79_9STRA</name>
<evidence type="ECO:0000313" key="4">
    <source>
        <dbReference type="Proteomes" id="UP001054902"/>
    </source>
</evidence>
<protein>
    <submittedName>
        <fullName evidence="3">Violaxanthin deepoxidase-related, chloroplast</fullName>
    </submittedName>
</protein>
<evidence type="ECO:0000256" key="1">
    <source>
        <dbReference type="SAM" id="SignalP"/>
    </source>
</evidence>
<dbReference type="GO" id="GO:0046422">
    <property type="term" value="F:violaxanthin de-epoxidase activity"/>
    <property type="evidence" value="ECO:0007669"/>
    <property type="project" value="InterPro"/>
</dbReference>
<gene>
    <name evidence="3" type="ORF">CTEN210_15761</name>
</gene>
<keyword evidence="1" id="KW-0732">Signal</keyword>
<dbReference type="InterPro" id="IPR044682">
    <property type="entry name" value="VDE"/>
</dbReference>
<keyword evidence="4" id="KW-1185">Reference proteome</keyword>
<proteinExistence type="predicted"/>
<accession>A0AAD3HD79</accession>
<dbReference type="Pfam" id="PF07137">
    <property type="entry name" value="VDE"/>
    <property type="match status" value="1"/>
</dbReference>
<dbReference type="Proteomes" id="UP001054902">
    <property type="component" value="Unassembled WGS sequence"/>
</dbReference>
<dbReference type="PANTHER" id="PTHR33970">
    <property type="entry name" value="VIOLAXANTHIN DE-EPOXIDASE, CHLOROPLASTIC-RELATED"/>
    <property type="match status" value="1"/>
</dbReference>
<feature type="domain" description="VDE lipocalin" evidence="2">
    <location>
        <begin position="261"/>
        <end position="519"/>
    </location>
</feature>
<dbReference type="InterPro" id="IPR010788">
    <property type="entry name" value="VDE_dom"/>
</dbReference>
<evidence type="ECO:0000259" key="2">
    <source>
        <dbReference type="Pfam" id="PF07137"/>
    </source>
</evidence>
<comment type="caution">
    <text evidence="3">The sequence shown here is derived from an EMBL/GenBank/DDBJ whole genome shotgun (WGS) entry which is preliminary data.</text>
</comment>
<dbReference type="GO" id="GO:0010028">
    <property type="term" value="P:xanthophyll cycle"/>
    <property type="evidence" value="ECO:0007669"/>
    <property type="project" value="InterPro"/>
</dbReference>